<accession>A0A939IQL4</accession>
<dbReference type="InterPro" id="IPR018759">
    <property type="entry name" value="BBP2_2"/>
</dbReference>
<sequence>MEHGKWLLIAAVSGLSANLQAQQQEITGLEVGGFELLPSFEYQSLYDDNLTRSDTAQTDSWASVYRPGLLLRNQSEVNPFRINYLLSHADYYSSSEDNYTDHYFSALLGTEINRRHRLRLQADFTDGHDDRGTAYSIGRGDELSEPDTYTRAGADVIYSYGLESATGRLELNAGVSELDYDGDALNYQARDRQTSRYGGAFYYRVGPSTDLLLDASQAHIRYDLALDPQVPLDSDERSLLLGARWEGGANTRGFAKVGYQEKDFAAAQRQTFHGLDWEVGVTWQPLSYSQLELSTELDSRETNGAGDFIKSRDYQIRWQHDWVERLGTSLTLRHRDNEYVGSPTLREDDNRLLQLSTVYQFRRWLSFELAYRHDERDSTVKAIEYDRNQYRLAVSISM</sequence>
<organism evidence="1 2">
    <name type="scientific">Bowmanella dokdonensis</name>
    <dbReference type="NCBI Taxonomy" id="751969"/>
    <lineage>
        <taxon>Bacteria</taxon>
        <taxon>Pseudomonadati</taxon>
        <taxon>Pseudomonadota</taxon>
        <taxon>Gammaproteobacteria</taxon>
        <taxon>Alteromonadales</taxon>
        <taxon>Alteromonadaceae</taxon>
        <taxon>Bowmanella</taxon>
    </lineage>
</organism>
<dbReference type="AlphaFoldDB" id="A0A939IQL4"/>
<protein>
    <submittedName>
        <fullName evidence="1">Outer membrane beta-barrel protein</fullName>
    </submittedName>
</protein>
<keyword evidence="2" id="KW-1185">Reference proteome</keyword>
<dbReference type="Pfam" id="PF10082">
    <property type="entry name" value="BBP2_2"/>
    <property type="match status" value="1"/>
</dbReference>
<proteinExistence type="predicted"/>
<evidence type="ECO:0000313" key="1">
    <source>
        <dbReference type="EMBL" id="MBN7824702.1"/>
    </source>
</evidence>
<reference evidence="1" key="1">
    <citation type="submission" date="2021-03" db="EMBL/GenBank/DDBJ databases">
        <title>novel species isolated from a fishpond in China.</title>
        <authorList>
            <person name="Lu H."/>
            <person name="Cai Z."/>
        </authorList>
    </citation>
    <scope>NUCLEOTIDE SEQUENCE</scope>
    <source>
        <strain evidence="1">JCM 30855</strain>
    </source>
</reference>
<comment type="caution">
    <text evidence="1">The sequence shown here is derived from an EMBL/GenBank/DDBJ whole genome shotgun (WGS) entry which is preliminary data.</text>
</comment>
<evidence type="ECO:0000313" key="2">
    <source>
        <dbReference type="Proteomes" id="UP000664654"/>
    </source>
</evidence>
<dbReference type="Proteomes" id="UP000664654">
    <property type="component" value="Unassembled WGS sequence"/>
</dbReference>
<dbReference type="RefSeq" id="WP_206572794.1">
    <property type="nucleotide sequence ID" value="NZ_JAFKCV010000002.1"/>
</dbReference>
<name>A0A939IQL4_9ALTE</name>
<gene>
    <name evidence="1" type="ORF">J0A66_05615</name>
</gene>
<dbReference type="EMBL" id="JAFKCV010000002">
    <property type="protein sequence ID" value="MBN7824702.1"/>
    <property type="molecule type" value="Genomic_DNA"/>
</dbReference>